<accession>A0A835I695</accession>
<dbReference type="OrthoDB" id="742600at2759"/>
<dbReference type="AlphaFoldDB" id="A0A835I695"/>
<comment type="caution">
    <text evidence="1">The sequence shown here is derived from an EMBL/GenBank/DDBJ whole genome shotgun (WGS) entry which is preliminary data.</text>
</comment>
<sequence length="185" mass="20299">MYQKQVRVDQGQGKLLLARVDVMHVLMLLRGFAEFGNPANELVSIINENRSAQKLPKLGDNPGLGCIALQYIEECNGSCSSNNTLNCQHPEDDFTEIFAPNCGIELPTYGTLSGRIVGCQSKYLKPSEAFSHILFQDKKALSMVKEKHHTEVGVGLVQVEASSKREGASVEPTFHAAGEKRFTCS</sequence>
<evidence type="ECO:0000313" key="1">
    <source>
        <dbReference type="EMBL" id="KAF9611209.1"/>
    </source>
</evidence>
<dbReference type="Proteomes" id="UP000631114">
    <property type="component" value="Unassembled WGS sequence"/>
</dbReference>
<evidence type="ECO:0000313" key="2">
    <source>
        <dbReference type="Proteomes" id="UP000631114"/>
    </source>
</evidence>
<dbReference type="PANTHER" id="PTHR34537">
    <property type="entry name" value="OS08G0459300 PROTEIN"/>
    <property type="match status" value="1"/>
</dbReference>
<reference evidence="1 2" key="1">
    <citation type="submission" date="2020-10" db="EMBL/GenBank/DDBJ databases">
        <title>The Coptis chinensis genome and diversification of protoberbering-type alkaloids.</title>
        <authorList>
            <person name="Wang B."/>
            <person name="Shu S."/>
            <person name="Song C."/>
            <person name="Liu Y."/>
        </authorList>
    </citation>
    <scope>NUCLEOTIDE SEQUENCE [LARGE SCALE GENOMIC DNA]</scope>
    <source>
        <strain evidence="1">HL-2020</strain>
        <tissue evidence="1">Leaf</tissue>
    </source>
</reference>
<gene>
    <name evidence="1" type="ORF">IFM89_027759</name>
</gene>
<name>A0A835I695_9MAGN</name>
<organism evidence="1 2">
    <name type="scientific">Coptis chinensis</name>
    <dbReference type="NCBI Taxonomy" id="261450"/>
    <lineage>
        <taxon>Eukaryota</taxon>
        <taxon>Viridiplantae</taxon>
        <taxon>Streptophyta</taxon>
        <taxon>Embryophyta</taxon>
        <taxon>Tracheophyta</taxon>
        <taxon>Spermatophyta</taxon>
        <taxon>Magnoliopsida</taxon>
        <taxon>Ranunculales</taxon>
        <taxon>Ranunculaceae</taxon>
        <taxon>Coptidoideae</taxon>
        <taxon>Coptis</taxon>
    </lineage>
</organism>
<dbReference type="EMBL" id="JADFTS010000004">
    <property type="protein sequence ID" value="KAF9611209.1"/>
    <property type="molecule type" value="Genomic_DNA"/>
</dbReference>
<keyword evidence="2" id="KW-1185">Reference proteome</keyword>
<dbReference type="PANTHER" id="PTHR34537:SF2">
    <property type="entry name" value="FERREDOXIN-LIKE PROTEIN"/>
    <property type="match status" value="1"/>
</dbReference>
<proteinExistence type="predicted"/>
<protein>
    <submittedName>
        <fullName evidence="1">Uncharacterized protein</fullName>
    </submittedName>
</protein>